<evidence type="ECO:0000259" key="16">
    <source>
        <dbReference type="SMART" id="SM00936"/>
    </source>
</evidence>
<dbReference type="GO" id="GO:0006508">
    <property type="term" value="P:proteolysis"/>
    <property type="evidence" value="ECO:0007669"/>
    <property type="project" value="UniProtKB-KW"/>
</dbReference>
<dbReference type="EMBL" id="BMHY01000027">
    <property type="protein sequence ID" value="GGG90922.1"/>
    <property type="molecule type" value="Genomic_DNA"/>
</dbReference>
<evidence type="ECO:0000256" key="10">
    <source>
        <dbReference type="ARBA" id="ARBA00022984"/>
    </source>
</evidence>
<feature type="active site" evidence="13">
    <location>
        <position position="140"/>
    </location>
</feature>
<comment type="pathway">
    <text evidence="2">Cell wall biogenesis; peptidoglycan biosynthesis.</text>
</comment>
<keyword evidence="18" id="KW-1185">Reference proteome</keyword>
<dbReference type="InterPro" id="IPR015956">
    <property type="entry name" value="Peniciliin-bd_prot_C_sf"/>
</dbReference>
<dbReference type="PRINTS" id="PR00725">
    <property type="entry name" value="DADACBPTASE1"/>
</dbReference>
<dbReference type="Gene3D" id="3.40.710.10">
    <property type="entry name" value="DD-peptidase/beta-lactamase superfamily"/>
    <property type="match status" value="1"/>
</dbReference>
<evidence type="ECO:0000256" key="12">
    <source>
        <dbReference type="ARBA" id="ARBA00034000"/>
    </source>
</evidence>
<dbReference type="SMART" id="SM00936">
    <property type="entry name" value="PBP5_C"/>
    <property type="match status" value="1"/>
</dbReference>
<comment type="caution">
    <text evidence="17">The sequence shown here is derived from an EMBL/GenBank/DDBJ whole genome shotgun (WGS) entry which is preliminary data.</text>
</comment>
<keyword evidence="11" id="KW-0961">Cell wall biogenesis/degradation</keyword>
<name>A0A917HVR5_9BACL</name>
<evidence type="ECO:0000256" key="11">
    <source>
        <dbReference type="ARBA" id="ARBA00023316"/>
    </source>
</evidence>
<dbReference type="EC" id="3.4.16.4" evidence="4"/>
<sequence length="431" mass="46885">MLKAKISPPKMRSVAIAFMAVWLAVFSVGGAVSAAGTPGGEWVDNSLGLEVSSAILIDADSGQAIYEVNADEPRPPASMTKLMTEYIVLEEITNKHLSWDDIVTVSEEAASTPPDGSQIYLAQGDQHTVKELYIAMAIQSANDATIALASQIAGSEQGFVEKMNETAKELGLTTANYTSATGLSDTTVISARDMAKLAQVILKKHPEFLEYSSLQEHKFRPRDKKPMYNLNWMLGTNKNNTNLKAFAYEGVDGMKTGYIKLAGYTFTGTVKRGDTRYISVVMNTKSKAARFNETAKLYNYAFNTFEKKSVVAAKSVVESVKTVKIKKGASKTVPVITESDITFTVKKGTEPKIELAGSQIMSESELVAPIKAGQKVGTVTYKYTDDQGKALEKTINLIASEDVKKAGWFKLMFRGIGSFFSGLFNGIVNLF</sequence>
<evidence type="ECO:0000256" key="7">
    <source>
        <dbReference type="ARBA" id="ARBA00022729"/>
    </source>
</evidence>
<keyword evidence="6" id="KW-0645">Protease</keyword>
<keyword evidence="10" id="KW-0573">Peptidoglycan synthesis</keyword>
<dbReference type="RefSeq" id="WP_229692443.1">
    <property type="nucleotide sequence ID" value="NZ_BMHY01000027.1"/>
</dbReference>
<proteinExistence type="inferred from homology"/>
<evidence type="ECO:0000256" key="8">
    <source>
        <dbReference type="ARBA" id="ARBA00022801"/>
    </source>
</evidence>
<evidence type="ECO:0000256" key="1">
    <source>
        <dbReference type="ARBA" id="ARBA00003217"/>
    </source>
</evidence>
<feature type="binding site" evidence="14">
    <location>
        <position position="255"/>
    </location>
    <ligand>
        <name>substrate</name>
    </ligand>
</feature>
<keyword evidence="5 17" id="KW-0121">Carboxypeptidase</keyword>
<dbReference type="Gene3D" id="2.60.410.10">
    <property type="entry name" value="D-Ala-D-Ala carboxypeptidase, C-terminal domain"/>
    <property type="match status" value="1"/>
</dbReference>
<evidence type="ECO:0000313" key="18">
    <source>
        <dbReference type="Proteomes" id="UP000600247"/>
    </source>
</evidence>
<evidence type="ECO:0000313" key="17">
    <source>
        <dbReference type="EMBL" id="GGG90922.1"/>
    </source>
</evidence>
<reference evidence="17 18" key="1">
    <citation type="journal article" date="2014" name="Int. J. Syst. Evol. Microbiol.">
        <title>Complete genome sequence of Corynebacterium casei LMG S-19264T (=DSM 44701T), isolated from a smear-ripened cheese.</title>
        <authorList>
            <consortium name="US DOE Joint Genome Institute (JGI-PGF)"/>
            <person name="Walter F."/>
            <person name="Albersmeier A."/>
            <person name="Kalinowski J."/>
            <person name="Ruckert C."/>
        </authorList>
    </citation>
    <scope>NUCLEOTIDE SEQUENCE [LARGE SCALE GENOMIC DNA]</scope>
    <source>
        <strain evidence="17 18">CGMCC 1.15286</strain>
    </source>
</reference>
<dbReference type="SUPFAM" id="SSF56601">
    <property type="entry name" value="beta-lactamase/transpeptidase-like"/>
    <property type="match status" value="1"/>
</dbReference>
<dbReference type="InterPro" id="IPR037167">
    <property type="entry name" value="Peptidase_S11_C_sf"/>
</dbReference>
<dbReference type="InterPro" id="IPR018044">
    <property type="entry name" value="Peptidase_S11"/>
</dbReference>
<comment type="catalytic activity">
    <reaction evidence="12">
        <text>Preferential cleavage: (Ac)2-L-Lys-D-Ala-|-D-Ala. Also transpeptidation of peptidyl-alanyl moieties that are N-acyl substituents of D-alanine.</text>
        <dbReference type="EC" id="3.4.16.4"/>
    </reaction>
</comment>
<evidence type="ECO:0000256" key="15">
    <source>
        <dbReference type="RuleBase" id="RU004016"/>
    </source>
</evidence>
<feature type="active site" description="Proton acceptor" evidence="13">
    <location>
        <position position="81"/>
    </location>
</feature>
<evidence type="ECO:0000256" key="9">
    <source>
        <dbReference type="ARBA" id="ARBA00022960"/>
    </source>
</evidence>
<evidence type="ECO:0000256" key="3">
    <source>
        <dbReference type="ARBA" id="ARBA00007164"/>
    </source>
</evidence>
<dbReference type="SUPFAM" id="SSF69189">
    <property type="entry name" value="Penicillin-binding protein associated domain"/>
    <property type="match status" value="1"/>
</dbReference>
<feature type="domain" description="Peptidase S11 D-Ala-D-Ala carboxypeptidase A C-terminal" evidence="16">
    <location>
        <begin position="305"/>
        <end position="405"/>
    </location>
</feature>
<dbReference type="GO" id="GO:0008360">
    <property type="term" value="P:regulation of cell shape"/>
    <property type="evidence" value="ECO:0007669"/>
    <property type="project" value="UniProtKB-KW"/>
</dbReference>
<dbReference type="PANTHER" id="PTHR21581">
    <property type="entry name" value="D-ALANYL-D-ALANINE CARBOXYPEPTIDASE"/>
    <property type="match status" value="1"/>
</dbReference>
<evidence type="ECO:0000256" key="2">
    <source>
        <dbReference type="ARBA" id="ARBA00004752"/>
    </source>
</evidence>
<dbReference type="GO" id="GO:0071555">
    <property type="term" value="P:cell wall organization"/>
    <property type="evidence" value="ECO:0007669"/>
    <property type="project" value="UniProtKB-KW"/>
</dbReference>
<dbReference type="InterPro" id="IPR012338">
    <property type="entry name" value="Beta-lactam/transpept-like"/>
</dbReference>
<keyword evidence="9" id="KW-0133">Cell shape</keyword>
<dbReference type="GO" id="GO:0009252">
    <property type="term" value="P:peptidoglycan biosynthetic process"/>
    <property type="evidence" value="ECO:0007669"/>
    <property type="project" value="UniProtKB-KW"/>
</dbReference>
<dbReference type="AlphaFoldDB" id="A0A917HVR5"/>
<comment type="similarity">
    <text evidence="3 15">Belongs to the peptidase S11 family.</text>
</comment>
<keyword evidence="7" id="KW-0732">Signal</keyword>
<feature type="active site" description="Acyl-ester intermediate" evidence="13">
    <location>
        <position position="78"/>
    </location>
</feature>
<evidence type="ECO:0000256" key="6">
    <source>
        <dbReference type="ARBA" id="ARBA00022670"/>
    </source>
</evidence>
<gene>
    <name evidence="17" type="primary">dacA</name>
    <name evidence="17" type="ORF">GCM10010918_57450</name>
</gene>
<dbReference type="PANTHER" id="PTHR21581:SF11">
    <property type="entry name" value="D-ALANYL-D-ALANINE CARBOXYPEPTIDASE DACA"/>
    <property type="match status" value="1"/>
</dbReference>
<dbReference type="InterPro" id="IPR001967">
    <property type="entry name" value="Peptidase_S11_N"/>
</dbReference>
<evidence type="ECO:0000256" key="5">
    <source>
        <dbReference type="ARBA" id="ARBA00022645"/>
    </source>
</evidence>
<dbReference type="Proteomes" id="UP000600247">
    <property type="component" value="Unassembled WGS sequence"/>
</dbReference>
<dbReference type="Pfam" id="PF07943">
    <property type="entry name" value="PBP5_C"/>
    <property type="match status" value="1"/>
</dbReference>
<accession>A0A917HVR5</accession>
<dbReference type="InterPro" id="IPR012907">
    <property type="entry name" value="Peptidase_S11_C"/>
</dbReference>
<evidence type="ECO:0000256" key="14">
    <source>
        <dbReference type="PIRSR" id="PIRSR618044-2"/>
    </source>
</evidence>
<evidence type="ECO:0000256" key="13">
    <source>
        <dbReference type="PIRSR" id="PIRSR618044-1"/>
    </source>
</evidence>
<organism evidence="17 18">
    <name type="scientific">Paenibacillus radicis</name>
    <name type="common">ex Gao et al. 2016</name>
    <dbReference type="NCBI Taxonomy" id="1737354"/>
    <lineage>
        <taxon>Bacteria</taxon>
        <taxon>Bacillati</taxon>
        <taxon>Bacillota</taxon>
        <taxon>Bacilli</taxon>
        <taxon>Bacillales</taxon>
        <taxon>Paenibacillaceae</taxon>
        <taxon>Paenibacillus</taxon>
    </lineage>
</organism>
<protein>
    <recommendedName>
        <fullName evidence="4">serine-type D-Ala-D-Ala carboxypeptidase</fullName>
        <ecNumber evidence="4">3.4.16.4</ecNumber>
    </recommendedName>
</protein>
<keyword evidence="8" id="KW-0378">Hydrolase</keyword>
<dbReference type="Pfam" id="PF00768">
    <property type="entry name" value="Peptidase_S11"/>
    <property type="match status" value="1"/>
</dbReference>
<comment type="function">
    <text evidence="1">Removes C-terminal D-alanyl residues from sugar-peptide cell wall precursors.</text>
</comment>
<dbReference type="GO" id="GO:0009002">
    <property type="term" value="F:serine-type D-Ala-D-Ala carboxypeptidase activity"/>
    <property type="evidence" value="ECO:0007669"/>
    <property type="project" value="UniProtKB-EC"/>
</dbReference>
<evidence type="ECO:0000256" key="4">
    <source>
        <dbReference type="ARBA" id="ARBA00012448"/>
    </source>
</evidence>